<protein>
    <recommendedName>
        <fullName evidence="3">Glyoxalase-like domain-containing protein</fullName>
    </recommendedName>
</protein>
<sequence>MPDPHPAHRDLPSLYRAQAGVFRGRWTLSVIGPDQGIAAGPNLDLGEADTLTTARPDDPGRFMIDLSGDVPVLPRDAAVKALEEHGFVIEDAARDDARTDHGWTQVARTWWTAPCQPTAR</sequence>
<dbReference type="EMBL" id="JAMCCK010000120">
    <property type="protein sequence ID" value="MCL3999040.1"/>
    <property type="molecule type" value="Genomic_DNA"/>
</dbReference>
<comment type="caution">
    <text evidence="1">The sequence shown here is derived from an EMBL/GenBank/DDBJ whole genome shotgun (WGS) entry which is preliminary data.</text>
</comment>
<evidence type="ECO:0000313" key="1">
    <source>
        <dbReference type="EMBL" id="MCL3999040.1"/>
    </source>
</evidence>
<dbReference type="Proteomes" id="UP001202052">
    <property type="component" value="Unassembled WGS sequence"/>
</dbReference>
<keyword evidence="2" id="KW-1185">Reference proteome</keyword>
<dbReference type="RefSeq" id="WP_249493572.1">
    <property type="nucleotide sequence ID" value="NZ_JAMCCK010000120.1"/>
</dbReference>
<reference evidence="1 2" key="1">
    <citation type="submission" date="2022-05" db="EMBL/GenBank/DDBJ databases">
        <title>Genome Resource of Streptomyces lavenduligriseus GA1-1, a Strain with Broad-Spectrum Antifungal Activity against Phytopathogenic Fungi.</title>
        <authorList>
            <person name="Qi D."/>
        </authorList>
    </citation>
    <scope>NUCLEOTIDE SEQUENCE [LARGE SCALE GENOMIC DNA]</scope>
    <source>
        <strain evidence="1 2">GA1-1</strain>
    </source>
</reference>
<evidence type="ECO:0008006" key="3">
    <source>
        <dbReference type="Google" id="ProtNLM"/>
    </source>
</evidence>
<name>A0ABT0P607_9ACTN</name>
<gene>
    <name evidence="1" type="ORF">M4438_37080</name>
</gene>
<proteinExistence type="predicted"/>
<accession>A0ABT0P607</accession>
<evidence type="ECO:0000313" key="2">
    <source>
        <dbReference type="Proteomes" id="UP001202052"/>
    </source>
</evidence>
<organism evidence="1 2">
    <name type="scientific">Streptomyces lavenduligriseus</name>
    <dbReference type="NCBI Taxonomy" id="67315"/>
    <lineage>
        <taxon>Bacteria</taxon>
        <taxon>Bacillati</taxon>
        <taxon>Actinomycetota</taxon>
        <taxon>Actinomycetes</taxon>
        <taxon>Kitasatosporales</taxon>
        <taxon>Streptomycetaceae</taxon>
        <taxon>Streptomyces</taxon>
    </lineage>
</organism>